<accession>M3IWK7</accession>
<evidence type="ECO:0000256" key="4">
    <source>
        <dbReference type="ARBA" id="ARBA00038443"/>
    </source>
</evidence>
<dbReference type="AlphaFoldDB" id="M3IWK7"/>
<evidence type="ECO:0000313" key="10">
    <source>
        <dbReference type="Proteomes" id="UP000011777"/>
    </source>
</evidence>
<dbReference type="InterPro" id="IPR024293">
    <property type="entry name" value="SAC3_helical"/>
</dbReference>
<gene>
    <name evidence="9" type="ORF">G210_3844</name>
</gene>
<feature type="region of interest" description="Disordered" evidence="6">
    <location>
        <begin position="18"/>
        <end position="82"/>
    </location>
</feature>
<feature type="compositionally biased region" description="Low complexity" evidence="6">
    <location>
        <begin position="64"/>
        <end position="78"/>
    </location>
</feature>
<feature type="compositionally biased region" description="Polar residues" evidence="6">
    <location>
        <begin position="1245"/>
        <end position="1254"/>
    </location>
</feature>
<feature type="compositionally biased region" description="Polar residues" evidence="6">
    <location>
        <begin position="637"/>
        <end position="651"/>
    </location>
</feature>
<dbReference type="Pfam" id="PF12209">
    <property type="entry name" value="SAC3"/>
    <property type="match status" value="1"/>
</dbReference>
<dbReference type="Proteomes" id="UP000011777">
    <property type="component" value="Unassembled WGS sequence"/>
</dbReference>
<dbReference type="Gene3D" id="1.25.40.990">
    <property type="match status" value="1"/>
</dbReference>
<evidence type="ECO:0000256" key="3">
    <source>
        <dbReference type="ARBA" id="ARBA00023242"/>
    </source>
</evidence>
<evidence type="ECO:0000313" key="9">
    <source>
        <dbReference type="EMBL" id="EMG51051.1"/>
    </source>
</evidence>
<dbReference type="FunFam" id="1.25.40.990:FF:000008">
    <property type="entry name" value="Nuclear mRNA export protein SAC3"/>
    <property type="match status" value="1"/>
</dbReference>
<feature type="compositionally biased region" description="Polar residues" evidence="6">
    <location>
        <begin position="106"/>
        <end position="116"/>
    </location>
</feature>
<dbReference type="PANTHER" id="PTHR12436">
    <property type="entry name" value="80 KDA MCM3-ASSOCIATED PROTEIN"/>
    <property type="match status" value="1"/>
</dbReference>
<dbReference type="InterPro" id="IPR005062">
    <property type="entry name" value="SAC3/GANP/THP3_conserved"/>
</dbReference>
<comment type="caution">
    <text evidence="9">The sequence shown here is derived from an EMBL/GenBank/DDBJ whole genome shotgun (WGS) entry which is preliminary data.</text>
</comment>
<dbReference type="PIRSF" id="PIRSF037320">
    <property type="entry name" value="mRNA_export_factor_Sac3"/>
    <property type="match status" value="1"/>
</dbReference>
<feature type="domain" description="SAC3/GANP/THP3 conserved" evidence="7">
    <location>
        <begin position="206"/>
        <end position="503"/>
    </location>
</feature>
<comment type="similarity">
    <text evidence="4 5">Belongs to the SAC3 family.</text>
</comment>
<comment type="subcellular location">
    <subcellularLocation>
        <location evidence="1 5">Nucleus envelope</location>
    </subcellularLocation>
</comment>
<feature type="compositionally biased region" description="Polar residues" evidence="6">
    <location>
        <begin position="47"/>
        <end position="63"/>
    </location>
</feature>
<dbReference type="Pfam" id="PF03399">
    <property type="entry name" value="SAC3_GANP"/>
    <property type="match status" value="1"/>
</dbReference>
<keyword evidence="2" id="KW-0597">Phosphoprotein</keyword>
<feature type="domain" description="SAC3 helical" evidence="8">
    <location>
        <begin position="756"/>
        <end position="831"/>
    </location>
</feature>
<evidence type="ECO:0000256" key="6">
    <source>
        <dbReference type="SAM" id="MobiDB-lite"/>
    </source>
</evidence>
<dbReference type="GO" id="GO:0005737">
    <property type="term" value="C:cytoplasm"/>
    <property type="evidence" value="ECO:0007669"/>
    <property type="project" value="TreeGrafter"/>
</dbReference>
<dbReference type="PANTHER" id="PTHR12436:SF3">
    <property type="entry name" value="GERMINAL-CENTER ASSOCIATED NUCLEAR PROTEIN"/>
    <property type="match status" value="1"/>
</dbReference>
<keyword evidence="10" id="KW-1185">Reference proteome</keyword>
<dbReference type="OrthoDB" id="264795at2759"/>
<feature type="compositionally biased region" description="Polar residues" evidence="6">
    <location>
        <begin position="583"/>
        <end position="600"/>
    </location>
</feature>
<dbReference type="InterPro" id="IPR017173">
    <property type="entry name" value="Sac3"/>
</dbReference>
<dbReference type="Gene3D" id="6.10.250.2880">
    <property type="match status" value="1"/>
</dbReference>
<protein>
    <recommendedName>
        <fullName evidence="5">Nuclear mRNA export factor</fullName>
    </recommendedName>
</protein>
<feature type="region of interest" description="Disordered" evidence="6">
    <location>
        <begin position="94"/>
        <end position="117"/>
    </location>
</feature>
<dbReference type="GO" id="GO:0006406">
    <property type="term" value="P:mRNA export from nucleus"/>
    <property type="evidence" value="ECO:0007669"/>
    <property type="project" value="UniProtKB-UniRule"/>
</dbReference>
<dbReference type="GO" id="GO:0005635">
    <property type="term" value="C:nuclear envelope"/>
    <property type="evidence" value="ECO:0007669"/>
    <property type="project" value="UniProtKB-SubCell"/>
</dbReference>
<feature type="region of interest" description="Disordered" evidence="6">
    <location>
        <begin position="1231"/>
        <end position="1266"/>
    </location>
</feature>
<evidence type="ECO:0000256" key="5">
    <source>
        <dbReference type="PIRNR" id="PIRNR037320"/>
    </source>
</evidence>
<dbReference type="GO" id="GO:0042274">
    <property type="term" value="P:ribosomal small subunit biogenesis"/>
    <property type="evidence" value="ECO:0007669"/>
    <property type="project" value="UniProtKB-UniRule"/>
</dbReference>
<dbReference type="OMA" id="FQGTCLD"/>
<organism evidence="9 10">
    <name type="scientific">Candida maltosa (strain Xu316)</name>
    <name type="common">Yeast</name>
    <dbReference type="NCBI Taxonomy" id="1245528"/>
    <lineage>
        <taxon>Eukaryota</taxon>
        <taxon>Fungi</taxon>
        <taxon>Dikarya</taxon>
        <taxon>Ascomycota</taxon>
        <taxon>Saccharomycotina</taxon>
        <taxon>Pichiomycetes</taxon>
        <taxon>Debaryomycetaceae</taxon>
        <taxon>Candida/Lodderomyces clade</taxon>
        <taxon>Candida</taxon>
    </lineage>
</organism>
<name>M3IWK7_CANMX</name>
<feature type="compositionally biased region" description="Low complexity" evidence="6">
    <location>
        <begin position="33"/>
        <end position="46"/>
    </location>
</feature>
<feature type="compositionally biased region" description="Low complexity" evidence="6">
    <location>
        <begin position="685"/>
        <end position="699"/>
    </location>
</feature>
<dbReference type="STRING" id="1245528.M3IWK7"/>
<dbReference type="HOGENOM" id="CLU_006094_0_0_1"/>
<keyword evidence="3 5" id="KW-0539">Nucleus</keyword>
<evidence type="ECO:0000259" key="8">
    <source>
        <dbReference type="Pfam" id="PF12209"/>
    </source>
</evidence>
<sequence length="1266" mass="144292">MSAFGSSTVTKDNPVIANAFNFNDPRRNKKNNNNKMNGSFNNNNNNSTASPRSKNISKKFNQNKSSTTSKSPAPSTLTGNTNNLQIFTNEDVESTGTLFPSPESLGFTNRKPSNNPRPVPKYFLTQPKLLHTPPFVQNQWDQDNQAKMAQMELANQGRDYQGLYEDFQKLREVERSRMEELGLVDAENSAKDLTEAITFQGSCLDMCPVFERVRRQLENNVKALEKDPTTNKISRERAVKAFSRPAAGQPPPLPSDVRPPHVLKQTLDYLVDTVLDQLPDAHSFIWDRTRSIRQDFTYQNNFGPEAIDCHERIVRIHLLSLHIMAGSDVEYSQQQELEQFNKALQTLMEIYQDVRTNGGKSPNEVEFRAYHLLSHVRDPDLERQIQNLPNDIFQDSKVQLALNFRNIMTQNNVVERGVTNLVGALNLYTEFFRLVYSDETPLLMACLLETHFNEVRFYALKAMSRSFHTKTKPYSLTTLQHVLGFDSMDKLIKFLKYYEIDIVNNNGEALVDLFNKEKLEKQYKLNSYHEKAKFSPPYSSQLDRKYNQQSLKSFVNSGLPNNLIKFETKIINIKPKESKPFTPASSSFNPPQQPVQVNDFPSFQPAKQENIKPTPVKFSPSIQTNENKFATKPETPFQFTPKESTNNQALNPSLIKNEPTKLDFSFSNPPALSKKPSNEPAPKVSFNFNSQPQPQSQQPAIKSIPKIDQKMTPTPTPTPPSSLLESTSSISVAKPVAIPKKTKKLNELSKYPQALQQVFHDILQDTMDSELKLILSRILEDFYTENERKGVITSLSGELYDAFLTEVIHEVVYEAKAYQFYVTNLKRKSIKLIIKNSKKAYSKICAKKSKLQELKSVSLEKSSKKKRRYSTSSVDSNSSITKRKRSESVDISAINEKQQEVHELWEPLDLDKFVRDCSNNLSLKIDHDNLDLSFLVIVENWNSLYSKWLNSKLNMKANMALQVYENLVQNDKINLNFTSLPSKDYLNKDFFSKTGFILFECGLTLPGDITIEDKLKRDAKSLKKIVSLVDKYSYRKVSIVVTFWDVSESGISSEEVSKLLNLSEYSSVSNLSNLVLCDMTVKHGNINRILTQAFNKISQEFNGQLTMRGIKHETKLEMLRKRTQIQPVTTTKINTEISKIQSLESKIMKKAKNLQRYDYLNNHVNNSSRTFQVPANTSINTSMNKTSLVHYLAHKNLNKSINYNNSTFLNSSIMTDNNESILGGFGKGVMEESTPITSPKRKKASGSNNLSQLRELTAGIKKKYKK</sequence>
<dbReference type="InterPro" id="IPR045107">
    <property type="entry name" value="SAC3/GANP/THP3"/>
</dbReference>
<proteinExistence type="inferred from homology"/>
<feature type="region of interest" description="Disordered" evidence="6">
    <location>
        <begin position="580"/>
        <end position="600"/>
    </location>
</feature>
<evidence type="ECO:0000259" key="7">
    <source>
        <dbReference type="Pfam" id="PF03399"/>
    </source>
</evidence>
<evidence type="ECO:0000256" key="2">
    <source>
        <dbReference type="ARBA" id="ARBA00022553"/>
    </source>
</evidence>
<dbReference type="EMBL" id="AOGT01000023">
    <property type="protein sequence ID" value="EMG51051.1"/>
    <property type="molecule type" value="Genomic_DNA"/>
</dbReference>
<feature type="region of interest" description="Disordered" evidence="6">
    <location>
        <begin position="632"/>
        <end position="700"/>
    </location>
</feature>
<evidence type="ECO:0000256" key="1">
    <source>
        <dbReference type="ARBA" id="ARBA00004259"/>
    </source>
</evidence>
<reference evidence="9 10" key="1">
    <citation type="submission" date="2013-02" db="EMBL/GenBank/DDBJ databases">
        <title>Genome sequence of Candida maltosa Xu316, a potential industrial strain for xylitol and ethanol production.</title>
        <authorList>
            <person name="Yu J."/>
            <person name="Wang Q."/>
            <person name="Geng X."/>
            <person name="Bao W."/>
            <person name="He P."/>
            <person name="Cai J."/>
        </authorList>
    </citation>
    <scope>NUCLEOTIDE SEQUENCE [LARGE SCALE GENOMIC DNA]</scope>
    <source>
        <strain evidence="10">Xu316</strain>
    </source>
</reference>
<dbReference type="eggNOG" id="KOG1860">
    <property type="taxonomic scope" value="Eukaryota"/>
</dbReference>
<dbReference type="GO" id="GO:0070390">
    <property type="term" value="C:transcription export complex 2"/>
    <property type="evidence" value="ECO:0007669"/>
    <property type="project" value="UniProtKB-UniRule"/>
</dbReference>